<dbReference type="FunFam" id="2.60.110.10:FF:000001">
    <property type="entry name" value="THAUMATIN-LIKE PROTEIN 1"/>
    <property type="match status" value="1"/>
</dbReference>
<feature type="disulfide bond" evidence="1">
    <location>
        <begin position="179"/>
        <end position="189"/>
    </location>
</feature>
<dbReference type="GO" id="GO:0050660">
    <property type="term" value="F:flavin adenine dinucleotide binding"/>
    <property type="evidence" value="ECO:0007669"/>
    <property type="project" value="InterPro"/>
</dbReference>
<reference evidence="2" key="1">
    <citation type="journal article" date="2018" name="DNA Res.">
        <title>Multiple hybrid de novo genome assembly of finger millet, an orphan allotetraploid crop.</title>
        <authorList>
            <person name="Hatakeyama M."/>
            <person name="Aluri S."/>
            <person name="Balachadran M.T."/>
            <person name="Sivarajan S.R."/>
            <person name="Patrignani A."/>
            <person name="Gruter S."/>
            <person name="Poveda L."/>
            <person name="Shimizu-Inatsugi R."/>
            <person name="Baeten J."/>
            <person name="Francoijs K.J."/>
            <person name="Nataraja K.N."/>
            <person name="Reddy Y.A.N."/>
            <person name="Phadnis S."/>
            <person name="Ravikumar R.L."/>
            <person name="Schlapbach R."/>
            <person name="Sreeman S.M."/>
            <person name="Shimizu K.K."/>
        </authorList>
    </citation>
    <scope>NUCLEOTIDE SEQUENCE</scope>
</reference>
<dbReference type="PROSITE" id="PS51367">
    <property type="entry name" value="THAUMATIN_2"/>
    <property type="match status" value="1"/>
</dbReference>
<dbReference type="PRINTS" id="PR00347">
    <property type="entry name" value="THAUMATIN"/>
</dbReference>
<dbReference type="InterPro" id="IPR018517">
    <property type="entry name" value="tRNA_hU_synthase_CS"/>
</dbReference>
<proteinExistence type="predicted"/>
<feature type="disulfide bond" evidence="1">
    <location>
        <begin position="149"/>
        <end position="202"/>
    </location>
</feature>
<dbReference type="PIRSF" id="PIRSF002703">
    <property type="entry name" value="Thaumatin"/>
    <property type="match status" value="1"/>
</dbReference>
<dbReference type="Gene3D" id="2.60.110.10">
    <property type="entry name" value="Thaumatin"/>
    <property type="match status" value="1"/>
</dbReference>
<organism evidence="2 3">
    <name type="scientific">Eleusine coracana subsp. coracana</name>
    <dbReference type="NCBI Taxonomy" id="191504"/>
    <lineage>
        <taxon>Eukaryota</taxon>
        <taxon>Viridiplantae</taxon>
        <taxon>Streptophyta</taxon>
        <taxon>Embryophyta</taxon>
        <taxon>Tracheophyta</taxon>
        <taxon>Spermatophyta</taxon>
        <taxon>Magnoliopsida</taxon>
        <taxon>Liliopsida</taxon>
        <taxon>Poales</taxon>
        <taxon>Poaceae</taxon>
        <taxon>PACMAD clade</taxon>
        <taxon>Chloridoideae</taxon>
        <taxon>Cynodonteae</taxon>
        <taxon>Eleusininae</taxon>
        <taxon>Eleusine</taxon>
    </lineage>
</organism>
<dbReference type="PROSITE" id="PS01136">
    <property type="entry name" value="UPF0034"/>
    <property type="match status" value="1"/>
</dbReference>
<name>A0AAV5CMX1_ELECO</name>
<dbReference type="EMBL" id="BQKI01000007">
    <property type="protein sequence ID" value="GJM99376.1"/>
    <property type="molecule type" value="Genomic_DNA"/>
</dbReference>
<dbReference type="GO" id="GO:0017150">
    <property type="term" value="F:tRNA dihydrouridine synthase activity"/>
    <property type="evidence" value="ECO:0007669"/>
    <property type="project" value="InterPro"/>
</dbReference>
<dbReference type="SUPFAM" id="SSF49870">
    <property type="entry name" value="Osmotin, thaumatin-like protein"/>
    <property type="match status" value="1"/>
</dbReference>
<dbReference type="SMART" id="SM00205">
    <property type="entry name" value="THN"/>
    <property type="match status" value="1"/>
</dbReference>
<comment type="caution">
    <text evidence="2">The sequence shown here is derived from an EMBL/GenBank/DDBJ whole genome shotgun (WGS) entry which is preliminary data.</text>
</comment>
<dbReference type="Pfam" id="PF00314">
    <property type="entry name" value="Thaumatin"/>
    <property type="match status" value="1"/>
</dbReference>
<feature type="disulfide bond" evidence="1">
    <location>
        <begin position="88"/>
        <end position="95"/>
    </location>
</feature>
<feature type="disulfide bond" evidence="1">
    <location>
        <begin position="144"/>
        <end position="219"/>
    </location>
</feature>
<evidence type="ECO:0008006" key="4">
    <source>
        <dbReference type="Google" id="ProtNLM"/>
    </source>
</evidence>
<dbReference type="PANTHER" id="PTHR31048">
    <property type="entry name" value="OS03G0233200 PROTEIN"/>
    <property type="match status" value="1"/>
</dbReference>
<dbReference type="AlphaFoldDB" id="A0AAV5CMX1"/>
<dbReference type="CDD" id="cd09218">
    <property type="entry name" value="TLP-PA"/>
    <property type="match status" value="1"/>
</dbReference>
<feature type="disulfide bond" evidence="1">
    <location>
        <begin position="72"/>
        <end position="83"/>
    </location>
</feature>
<keyword evidence="1" id="KW-1015">Disulfide bond</keyword>
<evidence type="ECO:0000256" key="1">
    <source>
        <dbReference type="PIRSR" id="PIRSR002703-1"/>
    </source>
</evidence>
<protein>
    <recommendedName>
        <fullName evidence="4">Thaumatin-like protein</fullName>
    </recommendedName>
</protein>
<sequence length="236" mass="23431">MVNDVAFAVCAGVVSTTFTLANSCGYTVWPGLLSSAGSPPLSTTGFALGPGESRPVDAPAGWSGRIWGRTLCATDPGSGKFACATGECGSGTVECSGGGAAPPTTLAEFTLNGAGGSDFYDVSLVDGSNLPVAVVPQGGTGPTCGATGCLVDVNAGCPADLRVPGPDGGAAVVAPEDCCSGDHATPQTCQPSASSQYFKNACPRAYSYAYDDATSTFTCTSGTANYQITFCPSISR</sequence>
<evidence type="ECO:0000313" key="3">
    <source>
        <dbReference type="Proteomes" id="UP001054889"/>
    </source>
</evidence>
<dbReference type="InterPro" id="IPR037176">
    <property type="entry name" value="Osmotin/thaumatin-like_sf"/>
</dbReference>
<dbReference type="InterPro" id="IPR001938">
    <property type="entry name" value="Thaumatin"/>
</dbReference>
<keyword evidence="3" id="KW-1185">Reference proteome</keyword>
<evidence type="ECO:0000313" key="2">
    <source>
        <dbReference type="EMBL" id="GJM99376.1"/>
    </source>
</evidence>
<gene>
    <name evidence="2" type="primary">ga16469</name>
    <name evidence="2" type="ORF">PR202_ga16469</name>
</gene>
<reference evidence="2" key="2">
    <citation type="submission" date="2021-12" db="EMBL/GenBank/DDBJ databases">
        <title>Resequencing data analysis of finger millet.</title>
        <authorList>
            <person name="Hatakeyama M."/>
            <person name="Aluri S."/>
            <person name="Balachadran M.T."/>
            <person name="Sivarajan S.R."/>
            <person name="Poveda L."/>
            <person name="Shimizu-Inatsugi R."/>
            <person name="Schlapbach R."/>
            <person name="Sreeman S.M."/>
            <person name="Shimizu K.K."/>
        </authorList>
    </citation>
    <scope>NUCLEOTIDE SEQUENCE</scope>
</reference>
<feature type="disulfide bond" evidence="1">
    <location>
        <begin position="24"/>
        <end position="231"/>
    </location>
</feature>
<dbReference type="Proteomes" id="UP001054889">
    <property type="component" value="Unassembled WGS sequence"/>
</dbReference>
<accession>A0AAV5CMX1</accession>